<evidence type="ECO:0000313" key="3">
    <source>
        <dbReference type="Proteomes" id="UP000027222"/>
    </source>
</evidence>
<proteinExistence type="predicted"/>
<accession>A0A067T2J6</accession>
<evidence type="ECO:0000313" key="2">
    <source>
        <dbReference type="EMBL" id="KDR76527.1"/>
    </source>
</evidence>
<name>A0A067T2J6_GALM3</name>
<organism evidence="2 3">
    <name type="scientific">Galerina marginata (strain CBS 339.88)</name>
    <dbReference type="NCBI Taxonomy" id="685588"/>
    <lineage>
        <taxon>Eukaryota</taxon>
        <taxon>Fungi</taxon>
        <taxon>Dikarya</taxon>
        <taxon>Basidiomycota</taxon>
        <taxon>Agaricomycotina</taxon>
        <taxon>Agaricomycetes</taxon>
        <taxon>Agaricomycetidae</taxon>
        <taxon>Agaricales</taxon>
        <taxon>Agaricineae</taxon>
        <taxon>Strophariaceae</taxon>
        <taxon>Galerina</taxon>
    </lineage>
</organism>
<feature type="compositionally biased region" description="Basic and acidic residues" evidence="1">
    <location>
        <begin position="396"/>
        <end position="406"/>
    </location>
</feature>
<dbReference type="HOGENOM" id="CLU_006824_2_1_1"/>
<dbReference type="AlphaFoldDB" id="A0A067T2J6"/>
<reference evidence="3" key="1">
    <citation type="journal article" date="2014" name="Proc. Natl. Acad. Sci. U.S.A.">
        <title>Extensive sampling of basidiomycete genomes demonstrates inadequacy of the white-rot/brown-rot paradigm for wood decay fungi.</title>
        <authorList>
            <person name="Riley R."/>
            <person name="Salamov A.A."/>
            <person name="Brown D.W."/>
            <person name="Nagy L.G."/>
            <person name="Floudas D."/>
            <person name="Held B.W."/>
            <person name="Levasseur A."/>
            <person name="Lombard V."/>
            <person name="Morin E."/>
            <person name="Otillar R."/>
            <person name="Lindquist E.A."/>
            <person name="Sun H."/>
            <person name="LaButti K.M."/>
            <person name="Schmutz J."/>
            <person name="Jabbour D."/>
            <person name="Luo H."/>
            <person name="Baker S.E."/>
            <person name="Pisabarro A.G."/>
            <person name="Walton J.D."/>
            <person name="Blanchette R.A."/>
            <person name="Henrissat B."/>
            <person name="Martin F."/>
            <person name="Cullen D."/>
            <person name="Hibbett D.S."/>
            <person name="Grigoriev I.V."/>
        </authorList>
    </citation>
    <scope>NUCLEOTIDE SEQUENCE [LARGE SCALE GENOMIC DNA]</scope>
    <source>
        <strain evidence="3">CBS 339.88</strain>
    </source>
</reference>
<gene>
    <name evidence="2" type="ORF">GALMADRAFT_67262</name>
</gene>
<sequence>MLEKDYKTLKEESNESISLLQARIKALIEAQKNLTYRRVILWKRCRRLEAAKRRLKRRMHERSKSHPNTFRMMEKGCYTAAARSLARLLVSTGTAEAKVGGALVEIGDALGVKVNRRVNRRSVQRFILEKGVAADIQLVYEIINSAKITYSSDSTSHRHIEYECRTIALQVVDYSDPDAKLEWKSRTLGIGTSINHASQTQVDGLKQRLRELGEVFNNSPLAKRKGLHFKPDDFAFRLIGTTGDHAADQKKSHEILRIWRLEVILMRLGEEALMGMDVGRCLATLIAMKAKQVESYGGQQKWDALSADEKAGADAQIIRDIGKQVFDALPQDHQERLTRFIRTGCCMHKDLNCVKGGAKAMAEMWTNLKKTPPRLLANKDNAAVLANRSSGTEPTAAEKRAEEVSKRGGVHATTLGGMIFRNKDTKKGQQDTYVWYMEKHIGHRVPYPDVSNTRYGSHGEAAAVILVYLSLFLSFMEAIRDAKDRPGETNIEKNFAAALKDIPTLTELCVLALYNIAVSRPFMQHVRTHENLLNLREFFEKKAAFLQSIVDKPALWTGDDVSHETGHLDGAEWDEWSLTVLAAIKGLKAQLPDLDEAVIAFVTGARETFVERFSDEFKEGGDIDKMTETELNTLYFSSTNDLNEGGLGSWRRGQARRPAETLLKFNASFMATRNETESFMTHKLTEEEDQIYLMRTARKRDESGHQNALKVAQIRADEEKIAENRKKEAQGKEKREKQANILMQAVKDLALTDVDIDKLKVDPLILQLECHREIEKLRLAAVNVDSVNGDSETAVEKIPLKSHMKNKSQRVPELKKAVIRFHARGETKETAYNLLSRALETIKSTGGDHLYESDNDDL</sequence>
<feature type="region of interest" description="Disordered" evidence="1">
    <location>
        <begin position="387"/>
        <end position="406"/>
    </location>
</feature>
<keyword evidence="3" id="KW-1185">Reference proteome</keyword>
<dbReference type="STRING" id="685588.A0A067T2J6"/>
<evidence type="ECO:0000256" key="1">
    <source>
        <dbReference type="SAM" id="MobiDB-lite"/>
    </source>
</evidence>
<dbReference type="OrthoDB" id="3052721at2759"/>
<protein>
    <submittedName>
        <fullName evidence="2">Uncharacterized protein</fullName>
    </submittedName>
</protein>
<dbReference type="EMBL" id="KL142378">
    <property type="protein sequence ID" value="KDR76527.1"/>
    <property type="molecule type" value="Genomic_DNA"/>
</dbReference>
<dbReference type="Proteomes" id="UP000027222">
    <property type="component" value="Unassembled WGS sequence"/>
</dbReference>